<dbReference type="PANTHER" id="PTHR34595">
    <property type="entry name" value="BLR5612 PROTEIN"/>
    <property type="match status" value="1"/>
</dbReference>
<proteinExistence type="predicted"/>
<dbReference type="InterPro" id="IPR007296">
    <property type="entry name" value="DUF403"/>
</dbReference>
<dbReference type="AlphaFoldDB" id="A0A839SSI9"/>
<dbReference type="InterPro" id="IPR051680">
    <property type="entry name" value="ATP-dep_Glu-Cys_Ligase-2"/>
</dbReference>
<keyword evidence="3" id="KW-1185">Reference proteome</keyword>
<feature type="domain" description="DUF403" evidence="1">
    <location>
        <begin position="4"/>
        <end position="315"/>
    </location>
</feature>
<dbReference type="PANTHER" id="PTHR34595:SF7">
    <property type="entry name" value="SLL1039 PROTEIN"/>
    <property type="match status" value="1"/>
</dbReference>
<evidence type="ECO:0000259" key="1">
    <source>
        <dbReference type="Pfam" id="PF04168"/>
    </source>
</evidence>
<dbReference type="EMBL" id="JACHXA010000003">
    <property type="protein sequence ID" value="MBB3065288.1"/>
    <property type="molecule type" value="Genomic_DNA"/>
</dbReference>
<dbReference type="Pfam" id="PF04168">
    <property type="entry name" value="Alpha-E"/>
    <property type="match status" value="1"/>
</dbReference>
<comment type="caution">
    <text evidence="2">The sequence shown here is derived from an EMBL/GenBank/DDBJ whole genome shotgun (WGS) entry which is preliminary data.</text>
</comment>
<protein>
    <submittedName>
        <fullName evidence="2">Putative alpha-E superfamily protein</fullName>
    </submittedName>
</protein>
<sequence length="316" mass="36598">MSRLLSRFASNLFWLARYMERAENLARILQVNESFARDRLGARDWLPILQLNDDEERFFKIHNEASADNVVHFYLLDRKNPTSIIASVHQARENARALRHLISTEMWTQVNVFHGRLTGLRSKDLALEKLSLVCSEVKESCQAHAGITEGTYYRDEGWHFYNLGRYLERADQTSRLLDIKYRRPSLDIAPSTEDPASDASLWNTLLRSGAGYHAFRRVHPRGMIAADVLRFFLCDPAFPRSITTCVRELEELVAELQREYGLTASTDIKEKLKELNRLACQPTDDEDRGDHVNRLMDRIQFLLVELSNAIDAQFFH</sequence>
<organism evidence="2 3">
    <name type="scientific">Limibacillus halophilus</name>
    <dbReference type="NCBI Taxonomy" id="1579333"/>
    <lineage>
        <taxon>Bacteria</taxon>
        <taxon>Pseudomonadati</taxon>
        <taxon>Pseudomonadota</taxon>
        <taxon>Alphaproteobacteria</taxon>
        <taxon>Rhodospirillales</taxon>
        <taxon>Rhodovibrionaceae</taxon>
        <taxon>Limibacillus</taxon>
    </lineage>
</organism>
<dbReference type="Proteomes" id="UP000581135">
    <property type="component" value="Unassembled WGS sequence"/>
</dbReference>
<reference evidence="2 3" key="1">
    <citation type="submission" date="2020-08" db="EMBL/GenBank/DDBJ databases">
        <title>Genomic Encyclopedia of Type Strains, Phase III (KMG-III): the genomes of soil and plant-associated and newly described type strains.</title>
        <authorList>
            <person name="Whitman W."/>
        </authorList>
    </citation>
    <scope>NUCLEOTIDE SEQUENCE [LARGE SCALE GENOMIC DNA]</scope>
    <source>
        <strain evidence="2 3">CECT 8803</strain>
    </source>
</reference>
<gene>
    <name evidence="2" type="ORF">FHR98_001567</name>
</gene>
<evidence type="ECO:0000313" key="3">
    <source>
        <dbReference type="Proteomes" id="UP000581135"/>
    </source>
</evidence>
<accession>A0A839SSI9</accession>
<name>A0A839SSI9_9PROT</name>
<evidence type="ECO:0000313" key="2">
    <source>
        <dbReference type="EMBL" id="MBB3065288.1"/>
    </source>
</evidence>
<dbReference type="RefSeq" id="WP_183416097.1">
    <property type="nucleotide sequence ID" value="NZ_JACHXA010000003.1"/>
</dbReference>